<feature type="region of interest" description="Disordered" evidence="1">
    <location>
        <begin position="504"/>
        <end position="589"/>
    </location>
</feature>
<feature type="domain" description="WH1" evidence="2">
    <location>
        <begin position="1"/>
        <end position="63"/>
    </location>
</feature>
<evidence type="ECO:0000313" key="4">
    <source>
        <dbReference type="Proteomes" id="UP000708208"/>
    </source>
</evidence>
<proteinExistence type="predicted"/>
<evidence type="ECO:0000256" key="1">
    <source>
        <dbReference type="SAM" id="MobiDB-lite"/>
    </source>
</evidence>
<dbReference type="InterPro" id="IPR000697">
    <property type="entry name" value="WH1/EVH1_dom"/>
</dbReference>
<reference evidence="3" key="1">
    <citation type="submission" date="2021-06" db="EMBL/GenBank/DDBJ databases">
        <authorList>
            <person name="Hodson N. C."/>
            <person name="Mongue J. A."/>
            <person name="Jaron S. K."/>
        </authorList>
    </citation>
    <scope>NUCLEOTIDE SEQUENCE</scope>
</reference>
<feature type="compositionally biased region" description="Basic and acidic residues" evidence="1">
    <location>
        <begin position="257"/>
        <end position="281"/>
    </location>
</feature>
<dbReference type="Proteomes" id="UP000708208">
    <property type="component" value="Unassembled WGS sequence"/>
</dbReference>
<feature type="region of interest" description="Disordered" evidence="1">
    <location>
        <begin position="256"/>
        <end position="291"/>
    </location>
</feature>
<keyword evidence="4" id="KW-1185">Reference proteome</keyword>
<feature type="compositionally biased region" description="Gly residues" evidence="1">
    <location>
        <begin position="96"/>
        <end position="106"/>
    </location>
</feature>
<feature type="compositionally biased region" description="Basic and acidic residues" evidence="1">
    <location>
        <begin position="550"/>
        <end position="566"/>
    </location>
</feature>
<feature type="compositionally biased region" description="Basic and acidic residues" evidence="1">
    <location>
        <begin position="402"/>
        <end position="415"/>
    </location>
</feature>
<feature type="compositionally biased region" description="Polar residues" evidence="1">
    <location>
        <begin position="282"/>
        <end position="291"/>
    </location>
</feature>
<dbReference type="OrthoDB" id="8059989at2759"/>
<dbReference type="AlphaFoldDB" id="A0A8J2JHE1"/>
<sequence>MFTCTTTYNKHTQSILGTRIGQASECFVYWKDPVTSDTWGLNFTSPIDAKQFRECCDFCFKTTSSRLPNNNYSPAFKFSRKASSSYSLRLDSNGRTAGGAGRGGSMAGSRTGSGRIPSTSTQVQNAMTVNPRRRPLSTPTSPSKAREPQCTCMTAEQYARLRAMDPRFRAASTLPRANPNQARPEGLGQGFREKVSSAETQYATVRRCTESKGTGTEQEDASRLDTRGRSTGRQHGREIVASKSVDYSDTVETARGTIDRNKKNRSKSTDDVTIEREKAISRTEQGQMTSKEVVTATRRLPSQQQQPGTKASVSVQAQAHAQYSTIRSRTLPSKSTIGTNTTPTGDSLTDSHMLKRLLKPMGTTGSVATSPELSRRTFHHDGYISEPEIRHSSHATQMLGKRPTDCLRRVHEKSRGVGTQTGGAKSKQDSSPPSDQPVFDHAYYATTPPSSSPEHEGNSPSPGSPTARLLLEYEQHLRNTLAKGMDAESYSLHTFEAIISQSNENLSVPPNSRSTTLPRFLPSNRDNMRVSRETSRDSRDSDGLSGYYSDFRERDRDRGYLSDHNSRSSGFYDRADGSHKSGYFSDRENRSGYFSDREVHVHHNKYGSVRQQASVESADSRLCYLTSSEVQKTVLTHKENVVLEK</sequence>
<feature type="region of interest" description="Disordered" evidence="1">
    <location>
        <begin position="131"/>
        <end position="150"/>
    </location>
</feature>
<feature type="region of interest" description="Disordered" evidence="1">
    <location>
        <begin position="385"/>
        <end position="466"/>
    </location>
</feature>
<protein>
    <recommendedName>
        <fullName evidence="2">WH1 domain-containing protein</fullName>
    </recommendedName>
</protein>
<feature type="compositionally biased region" description="Polar residues" evidence="1">
    <location>
        <begin position="504"/>
        <end position="517"/>
    </location>
</feature>
<name>A0A8J2JHE1_9HEXA</name>
<gene>
    <name evidence="3" type="ORF">AFUS01_LOCUS8205</name>
</gene>
<feature type="compositionally biased region" description="Basic and acidic residues" evidence="1">
    <location>
        <begin position="573"/>
        <end position="589"/>
    </location>
</feature>
<dbReference type="EMBL" id="CAJVCH010056343">
    <property type="protein sequence ID" value="CAG7718837.1"/>
    <property type="molecule type" value="Genomic_DNA"/>
</dbReference>
<feature type="region of interest" description="Disordered" evidence="1">
    <location>
        <begin position="208"/>
        <end position="236"/>
    </location>
</feature>
<evidence type="ECO:0000259" key="2">
    <source>
        <dbReference type="PROSITE" id="PS50229"/>
    </source>
</evidence>
<dbReference type="PROSITE" id="PS50229">
    <property type="entry name" value="WH1"/>
    <property type="match status" value="1"/>
</dbReference>
<organism evidence="3 4">
    <name type="scientific">Allacma fusca</name>
    <dbReference type="NCBI Taxonomy" id="39272"/>
    <lineage>
        <taxon>Eukaryota</taxon>
        <taxon>Metazoa</taxon>
        <taxon>Ecdysozoa</taxon>
        <taxon>Arthropoda</taxon>
        <taxon>Hexapoda</taxon>
        <taxon>Collembola</taxon>
        <taxon>Symphypleona</taxon>
        <taxon>Sminthuridae</taxon>
        <taxon>Allacma</taxon>
    </lineage>
</organism>
<feature type="compositionally biased region" description="Polar residues" evidence="1">
    <location>
        <begin position="116"/>
        <end position="126"/>
    </location>
</feature>
<evidence type="ECO:0000313" key="3">
    <source>
        <dbReference type="EMBL" id="CAG7718837.1"/>
    </source>
</evidence>
<feature type="compositionally biased region" description="Basic and acidic residues" evidence="1">
    <location>
        <begin position="526"/>
        <end position="542"/>
    </location>
</feature>
<accession>A0A8J2JHE1</accession>
<feature type="region of interest" description="Disordered" evidence="1">
    <location>
        <begin position="89"/>
        <end position="126"/>
    </location>
</feature>
<comment type="caution">
    <text evidence="3">The sequence shown here is derived from an EMBL/GenBank/DDBJ whole genome shotgun (WGS) entry which is preliminary data.</text>
</comment>